<feature type="transmembrane region" description="Helical" evidence="2">
    <location>
        <begin position="31"/>
        <end position="47"/>
    </location>
</feature>
<dbReference type="GO" id="GO:0015297">
    <property type="term" value="F:antiporter activity"/>
    <property type="evidence" value="ECO:0007669"/>
    <property type="project" value="InterPro"/>
</dbReference>
<protein>
    <recommendedName>
        <fullName evidence="4">MATE efflux family protein</fullName>
    </recommendedName>
</protein>
<keyword evidence="2" id="KW-0472">Membrane</keyword>
<proteinExistence type="predicted"/>
<dbReference type="GO" id="GO:0005886">
    <property type="term" value="C:plasma membrane"/>
    <property type="evidence" value="ECO:0007669"/>
    <property type="project" value="TreeGrafter"/>
</dbReference>
<name>A0A645EAW0_9ZZZZ</name>
<evidence type="ECO:0008006" key="4">
    <source>
        <dbReference type="Google" id="ProtNLM"/>
    </source>
</evidence>
<reference evidence="3" key="1">
    <citation type="submission" date="2019-08" db="EMBL/GenBank/DDBJ databases">
        <authorList>
            <person name="Kucharzyk K."/>
            <person name="Murdoch R.W."/>
            <person name="Higgins S."/>
            <person name="Loffler F."/>
        </authorList>
    </citation>
    <scope>NUCLEOTIDE SEQUENCE</scope>
</reference>
<keyword evidence="2" id="KW-1133">Transmembrane helix</keyword>
<evidence type="ECO:0000256" key="2">
    <source>
        <dbReference type="SAM" id="Phobius"/>
    </source>
</evidence>
<accession>A0A645EAW0</accession>
<dbReference type="InterPro" id="IPR050222">
    <property type="entry name" value="MATE_MdtK"/>
</dbReference>
<sequence>MWAFAPQLIAIFLPEDAQAIAAGTRYLRIEGAFYVLIGYLFLFYALYRGMGYFQTSIMLTVISLGTRVALSYLLVGLGGGMESIWWSIPIGWAAADLTGMIRYRRLQKTKRI</sequence>
<dbReference type="EMBL" id="VSSQ01044614">
    <property type="protein sequence ID" value="MPM98449.1"/>
    <property type="molecule type" value="Genomic_DNA"/>
</dbReference>
<dbReference type="PANTHER" id="PTHR43298:SF2">
    <property type="entry name" value="FMN_FAD EXPORTER YEEO-RELATED"/>
    <property type="match status" value="1"/>
</dbReference>
<comment type="caution">
    <text evidence="3">The sequence shown here is derived from an EMBL/GenBank/DDBJ whole genome shotgun (WGS) entry which is preliminary data.</text>
</comment>
<keyword evidence="2" id="KW-0812">Transmembrane</keyword>
<keyword evidence="1" id="KW-0813">Transport</keyword>
<gene>
    <name evidence="3" type="ORF">SDC9_145635</name>
</gene>
<evidence type="ECO:0000256" key="1">
    <source>
        <dbReference type="ARBA" id="ARBA00022448"/>
    </source>
</evidence>
<organism evidence="3">
    <name type="scientific">bioreactor metagenome</name>
    <dbReference type="NCBI Taxonomy" id="1076179"/>
    <lineage>
        <taxon>unclassified sequences</taxon>
        <taxon>metagenomes</taxon>
        <taxon>ecological metagenomes</taxon>
    </lineage>
</organism>
<dbReference type="PANTHER" id="PTHR43298">
    <property type="entry name" value="MULTIDRUG RESISTANCE PROTEIN NORM-RELATED"/>
    <property type="match status" value="1"/>
</dbReference>
<dbReference type="InterPro" id="IPR002528">
    <property type="entry name" value="MATE_fam"/>
</dbReference>
<feature type="transmembrane region" description="Helical" evidence="2">
    <location>
        <begin position="84"/>
        <end position="103"/>
    </location>
</feature>
<evidence type="ECO:0000313" key="3">
    <source>
        <dbReference type="EMBL" id="MPM98449.1"/>
    </source>
</evidence>
<dbReference type="GO" id="GO:0042910">
    <property type="term" value="F:xenobiotic transmembrane transporter activity"/>
    <property type="evidence" value="ECO:0007669"/>
    <property type="project" value="InterPro"/>
</dbReference>
<dbReference type="Pfam" id="PF01554">
    <property type="entry name" value="MatE"/>
    <property type="match status" value="1"/>
</dbReference>
<dbReference type="AlphaFoldDB" id="A0A645EAW0"/>